<keyword evidence="3" id="KW-1185">Reference proteome</keyword>
<proteinExistence type="predicted"/>
<dbReference type="Proteomes" id="UP000093355">
    <property type="component" value="Unassembled WGS sequence"/>
</dbReference>
<accession>A0A1B9NAH5</accession>
<comment type="caution">
    <text evidence="2">The sequence shown here is derived from an EMBL/GenBank/DDBJ whole genome shotgun (WGS) entry which is preliminary data.</text>
</comment>
<organism evidence="2 3">
    <name type="scientific">Microbacterium sediminis</name>
    <dbReference type="NCBI Taxonomy" id="904291"/>
    <lineage>
        <taxon>Bacteria</taxon>
        <taxon>Bacillati</taxon>
        <taxon>Actinomycetota</taxon>
        <taxon>Actinomycetes</taxon>
        <taxon>Micrococcales</taxon>
        <taxon>Microbacteriaceae</taxon>
        <taxon>Microbacterium</taxon>
    </lineage>
</organism>
<gene>
    <name evidence="2" type="ORF">A7J15_07905</name>
</gene>
<dbReference type="RefSeq" id="WP_067026688.1">
    <property type="nucleotide sequence ID" value="NZ_CP038256.1"/>
</dbReference>
<reference evidence="2 3" key="1">
    <citation type="submission" date="2016-05" db="EMBL/GenBank/DDBJ databases">
        <authorList>
            <person name="Lavstsen T."/>
            <person name="Jespersen J.S."/>
        </authorList>
    </citation>
    <scope>NUCLEOTIDE SEQUENCE [LARGE SCALE GENOMIC DNA]</scope>
    <source>
        <strain evidence="2 3">YLB-01</strain>
    </source>
</reference>
<dbReference type="EMBL" id="LXMD01000024">
    <property type="protein sequence ID" value="OCG73587.1"/>
    <property type="molecule type" value="Genomic_DNA"/>
</dbReference>
<evidence type="ECO:0000313" key="2">
    <source>
        <dbReference type="EMBL" id="OCG73587.1"/>
    </source>
</evidence>
<dbReference type="STRING" id="904291.A7J15_07905"/>
<dbReference type="AlphaFoldDB" id="A0A1B9NAH5"/>
<sequence>MHARGRIIAATARLLRALTTGRVPSQVAAAPRAADHAARRHPRALASVATLVALSVLGGTAVAGVSVVTVGEPAMAALYGGFEIDGDMQAGTEGGIDWSSPELAPQPRAIDPLGSSADTYFAGGSNAVNAPSQTLTTGKISPAANDIGNVYGHSAFVDHSQWLYIGFERAVASGTMTFQFELSQLPSAVNAAGYEMPVRSVGDLLIIGTYSGSGFAVDGAHAWDGSGWIAQPIAADSPVHAASNTSTITTLDERTLTAGLFGEVAINLSALLSTPSCPGVEASTLAVRNATGGSINSALREYVEPFEIGLDDECGDLTIRKVDEAASPVARASFTVAPDPTPLSTAASLAITDGGAGDADGVADGTLTLGDARPGVTYTITETAAPPVTSSMRRRRPSRSTTAVRTRSTS</sequence>
<protein>
    <submittedName>
        <fullName evidence="2">Uncharacterized protein</fullName>
    </submittedName>
</protein>
<feature type="region of interest" description="Disordered" evidence="1">
    <location>
        <begin position="385"/>
        <end position="410"/>
    </location>
</feature>
<dbReference type="InterPro" id="IPR013783">
    <property type="entry name" value="Ig-like_fold"/>
</dbReference>
<dbReference type="Gene3D" id="2.60.40.10">
    <property type="entry name" value="Immunoglobulins"/>
    <property type="match status" value="1"/>
</dbReference>
<dbReference type="GO" id="GO:0005975">
    <property type="term" value="P:carbohydrate metabolic process"/>
    <property type="evidence" value="ECO:0007669"/>
    <property type="project" value="UniProtKB-ARBA"/>
</dbReference>
<name>A0A1B9NAH5_9MICO</name>
<evidence type="ECO:0000256" key="1">
    <source>
        <dbReference type="SAM" id="MobiDB-lite"/>
    </source>
</evidence>
<evidence type="ECO:0000313" key="3">
    <source>
        <dbReference type="Proteomes" id="UP000093355"/>
    </source>
</evidence>
<feature type="compositionally biased region" description="Low complexity" evidence="1">
    <location>
        <begin position="399"/>
        <end position="410"/>
    </location>
</feature>
<dbReference type="OrthoDB" id="3985100at2"/>